<dbReference type="Pfam" id="PF06579">
    <property type="entry name" value="Ly-6_related"/>
    <property type="match status" value="1"/>
</dbReference>
<evidence type="ECO:0000256" key="2">
    <source>
        <dbReference type="SAM" id="SignalP"/>
    </source>
</evidence>
<name>A0A9P1IZS4_9PELO</name>
<feature type="domain" description="Methyltransferase FkbM" evidence="3">
    <location>
        <begin position="266"/>
        <end position="454"/>
    </location>
</feature>
<sequence>MLFLDAWIFLLIFYATIFVDGNYQNQGGGWSEDYNKYYQQQQKYQQQQFQQQFQQNQNQHPSNLPYRNTVPCYSCMSKLYEAVWPSLSNIYQEPRNFTDDCNDDRIASGRVPIIQCSTICVSLFEQPNIAGIRIKGYIRGCLNTVLKKGFNMTIVNRYRWLHRDSCRPYRKKELFELGEHQTDDSTIDVCTCYADHCNGNISPPTSLFFLTSLVTIFVTLLFIYLHLASFKTESNIPEKSENLLEKFQNCYRPNVFTYSNNSEDIWNNFEIITHVCDYFGKHMDLRPLRNFDETKWMAFPKTEVKDLTMVTLGIANDITAETKLKELLPQTQFFGADPSNMSQIYTNIGKHFQFGVSGKTAVKNTRLYDNDHNPVENDVKNVNFVEFINKYVQRKMLHFLWIDVEGGEFEIMEMLHRDGEIEKNHINICQINIEVHRETLAEIKNETDRLKIFLQQIVEDGKYVLLKGFNVRIPNFVRVFLVNVKHPECRRLFID</sequence>
<evidence type="ECO:0000259" key="3">
    <source>
        <dbReference type="Pfam" id="PF05050"/>
    </source>
</evidence>
<feature type="transmembrane region" description="Helical" evidence="1">
    <location>
        <begin position="207"/>
        <end position="227"/>
    </location>
</feature>
<gene>
    <name evidence="4" type="ORF">CAMP_LOCUS16313</name>
</gene>
<dbReference type="PANTHER" id="PTHR22989:SF3">
    <property type="entry name" value="METHYLTRANSFERASE FKBM DOMAIN-CONTAINING PROTEIN"/>
    <property type="match status" value="1"/>
</dbReference>
<evidence type="ECO:0000313" key="4">
    <source>
        <dbReference type="EMBL" id="CAI5453676.1"/>
    </source>
</evidence>
<dbReference type="Proteomes" id="UP001152747">
    <property type="component" value="Unassembled WGS sequence"/>
</dbReference>
<keyword evidence="1" id="KW-0812">Transmembrane</keyword>
<keyword evidence="5" id="KW-1185">Reference proteome</keyword>
<keyword evidence="2" id="KW-0732">Signal</keyword>
<dbReference type="InterPro" id="IPR010558">
    <property type="entry name" value="Ly-6-related"/>
</dbReference>
<feature type="signal peptide" evidence="2">
    <location>
        <begin position="1"/>
        <end position="21"/>
    </location>
</feature>
<evidence type="ECO:0000256" key="1">
    <source>
        <dbReference type="SAM" id="Phobius"/>
    </source>
</evidence>
<dbReference type="SUPFAM" id="SSF81995">
    <property type="entry name" value="beta-sandwich domain of Sec23/24"/>
    <property type="match status" value="1"/>
</dbReference>
<dbReference type="EMBL" id="CANHGI010000005">
    <property type="protein sequence ID" value="CAI5453676.1"/>
    <property type="molecule type" value="Genomic_DNA"/>
</dbReference>
<feature type="chain" id="PRO_5040389380" description="Methyltransferase FkbM domain-containing protein" evidence="2">
    <location>
        <begin position="22"/>
        <end position="495"/>
    </location>
</feature>
<evidence type="ECO:0000313" key="5">
    <source>
        <dbReference type="Proteomes" id="UP001152747"/>
    </source>
</evidence>
<proteinExistence type="predicted"/>
<keyword evidence="1" id="KW-1133">Transmembrane helix</keyword>
<dbReference type="AlphaFoldDB" id="A0A9P1IZS4"/>
<dbReference type="OrthoDB" id="5824333at2759"/>
<dbReference type="InterPro" id="IPR006342">
    <property type="entry name" value="FkbM_mtfrase"/>
</dbReference>
<comment type="caution">
    <text evidence="4">The sequence shown here is derived from an EMBL/GenBank/DDBJ whole genome shotgun (WGS) entry which is preliminary data.</text>
</comment>
<protein>
    <recommendedName>
        <fullName evidence="3">Methyltransferase FkbM domain-containing protein</fullName>
    </recommendedName>
</protein>
<dbReference type="Pfam" id="PF05050">
    <property type="entry name" value="Methyltransf_21"/>
    <property type="match status" value="1"/>
</dbReference>
<reference evidence="4" key="1">
    <citation type="submission" date="2022-11" db="EMBL/GenBank/DDBJ databases">
        <authorList>
            <person name="Kikuchi T."/>
        </authorList>
    </citation>
    <scope>NUCLEOTIDE SEQUENCE</scope>
    <source>
        <strain evidence="4">PS1010</strain>
    </source>
</reference>
<organism evidence="4 5">
    <name type="scientific">Caenorhabditis angaria</name>
    <dbReference type="NCBI Taxonomy" id="860376"/>
    <lineage>
        <taxon>Eukaryota</taxon>
        <taxon>Metazoa</taxon>
        <taxon>Ecdysozoa</taxon>
        <taxon>Nematoda</taxon>
        <taxon>Chromadorea</taxon>
        <taxon>Rhabditida</taxon>
        <taxon>Rhabditina</taxon>
        <taxon>Rhabditomorpha</taxon>
        <taxon>Rhabditoidea</taxon>
        <taxon>Rhabditidae</taxon>
        <taxon>Peloderinae</taxon>
        <taxon>Caenorhabditis</taxon>
    </lineage>
</organism>
<dbReference type="PANTHER" id="PTHR22989">
    <property type="entry name" value="UNCHARACTERIZED DUF13 C.ELEGANS"/>
    <property type="match status" value="1"/>
</dbReference>
<accession>A0A9P1IZS4</accession>
<keyword evidence="1" id="KW-0472">Membrane</keyword>